<feature type="compositionally biased region" description="Low complexity" evidence="1">
    <location>
        <begin position="367"/>
        <end position="440"/>
    </location>
</feature>
<feature type="compositionally biased region" description="Polar residues" evidence="1">
    <location>
        <begin position="141"/>
        <end position="158"/>
    </location>
</feature>
<organism evidence="3 4">
    <name type="scientific">Brenthis ino</name>
    <name type="common">lesser marbled fritillary</name>
    <dbReference type="NCBI Taxonomy" id="405034"/>
    <lineage>
        <taxon>Eukaryota</taxon>
        <taxon>Metazoa</taxon>
        <taxon>Ecdysozoa</taxon>
        <taxon>Arthropoda</taxon>
        <taxon>Hexapoda</taxon>
        <taxon>Insecta</taxon>
        <taxon>Pterygota</taxon>
        <taxon>Neoptera</taxon>
        <taxon>Endopterygota</taxon>
        <taxon>Lepidoptera</taxon>
        <taxon>Glossata</taxon>
        <taxon>Ditrysia</taxon>
        <taxon>Papilionoidea</taxon>
        <taxon>Nymphalidae</taxon>
        <taxon>Heliconiinae</taxon>
        <taxon>Argynnini</taxon>
        <taxon>Brenthis</taxon>
    </lineage>
</organism>
<evidence type="ECO:0000256" key="1">
    <source>
        <dbReference type="SAM" id="MobiDB-lite"/>
    </source>
</evidence>
<dbReference type="OrthoDB" id="7466126at2759"/>
<feature type="region of interest" description="Disordered" evidence="1">
    <location>
        <begin position="140"/>
        <end position="202"/>
    </location>
</feature>
<gene>
    <name evidence="3" type="ORF">BINO364_LOCUS4923</name>
</gene>
<dbReference type="EMBL" id="OV170233">
    <property type="protein sequence ID" value="CAH0718434.1"/>
    <property type="molecule type" value="Genomic_DNA"/>
</dbReference>
<evidence type="ECO:0000313" key="4">
    <source>
        <dbReference type="Proteomes" id="UP000838878"/>
    </source>
</evidence>
<feature type="compositionally biased region" description="Low complexity" evidence="1">
    <location>
        <begin position="159"/>
        <end position="169"/>
    </location>
</feature>
<evidence type="ECO:0000313" key="3">
    <source>
        <dbReference type="EMBL" id="CAH0718434.1"/>
    </source>
</evidence>
<reference evidence="3" key="1">
    <citation type="submission" date="2021-12" db="EMBL/GenBank/DDBJ databases">
        <authorList>
            <person name="Martin H S."/>
        </authorList>
    </citation>
    <scope>NUCLEOTIDE SEQUENCE</scope>
</reference>
<sequence>MKELLTVVSLVLSGVVTQPPAPYPPSGWRPNGPSFDLPQRPQSLPPQKQQYLPPVDPRRPLPPNNFDDNVDLSVQGLPIVVEKQPIFEVSPINGQLYNGPSINADIAKLNPSFQLAQYQQQLEKALQFERQRQFEAARANYPSNGLPNQQPPKQFASQPSSSTTTTTPKPEFKSPKPETTTESDLNEGETLENPEGQTEKVSVEVSKQNLQEFRPELLLSPLSQLNAQPQFVTLDQFGQLKAPIYYQPVQGQGFDGPAHLSALPSVLAQRELLSQQQQQLQNQGFAQNPIIVQQDQSLEPINQYQPLIAQYQPIQPQIQGFPQIQPQRVIVQPQVVNQLQPQPNLVPQQPDQYAQQPNQFSLQAGQFPQQPRQFPQQPAQYPLQPAQFPQQPAQLPQQPSQYPLQPGQFPQQPDQFAQQPNQFPQQPGQFPQQPSQFPQQSKDVEEIEPNDQQVVYQNYQPQFYQPTNQYQNAEQPLFLAQPGLINQNQFYQNPIVQYDPNQSQPQVYQDQNALQSGLDIDQGNDLDQADEQEDLEKDDEGSKATAVATAFGARTQPRVFAQYGAPIPKVQANPEYPTTVAPQESESDDGPAIAQATAVATGRRNAKLRSRRVRPIFTLDRSGHLVLAQQQQ</sequence>
<feature type="compositionally biased region" description="Polar residues" evidence="1">
    <location>
        <begin position="40"/>
        <end position="50"/>
    </location>
</feature>
<feature type="region of interest" description="Disordered" evidence="1">
    <location>
        <begin position="19"/>
        <end position="62"/>
    </location>
</feature>
<feature type="non-terminal residue" evidence="3">
    <location>
        <position position="632"/>
    </location>
</feature>
<keyword evidence="2" id="KW-0732">Signal</keyword>
<evidence type="ECO:0000256" key="2">
    <source>
        <dbReference type="SAM" id="SignalP"/>
    </source>
</evidence>
<keyword evidence="4" id="KW-1185">Reference proteome</keyword>
<dbReference type="AlphaFoldDB" id="A0A8J9Y4E9"/>
<feature type="chain" id="PRO_5035420376" evidence="2">
    <location>
        <begin position="18"/>
        <end position="632"/>
    </location>
</feature>
<feature type="region of interest" description="Disordered" evidence="1">
    <location>
        <begin position="367"/>
        <end position="444"/>
    </location>
</feature>
<protein>
    <submittedName>
        <fullName evidence="3">Uncharacterized protein</fullName>
    </submittedName>
</protein>
<dbReference type="Proteomes" id="UP000838878">
    <property type="component" value="Chromosome 13"/>
</dbReference>
<feature type="region of interest" description="Disordered" evidence="1">
    <location>
        <begin position="569"/>
        <end position="591"/>
    </location>
</feature>
<proteinExistence type="predicted"/>
<accession>A0A8J9Y4E9</accession>
<feature type="signal peptide" evidence="2">
    <location>
        <begin position="1"/>
        <end position="17"/>
    </location>
</feature>
<name>A0A8J9Y4E9_9NEOP</name>